<dbReference type="AlphaFoldDB" id="A0A428PXI0"/>
<evidence type="ECO:0000259" key="4">
    <source>
        <dbReference type="Pfam" id="PF00135"/>
    </source>
</evidence>
<dbReference type="Proteomes" id="UP000288168">
    <property type="component" value="Unassembled WGS sequence"/>
</dbReference>
<dbReference type="STRING" id="1325734.A0A428PXI0"/>
<comment type="caution">
    <text evidence="5">The sequence shown here is derived from an EMBL/GenBank/DDBJ whole genome shotgun (WGS) entry which is preliminary data.</text>
</comment>
<evidence type="ECO:0000313" key="5">
    <source>
        <dbReference type="EMBL" id="RSL57797.1"/>
    </source>
</evidence>
<keyword evidence="2 3" id="KW-0378">Hydrolase</keyword>
<evidence type="ECO:0000256" key="3">
    <source>
        <dbReference type="RuleBase" id="RU361235"/>
    </source>
</evidence>
<gene>
    <name evidence="5" type="ORF">CEP54_008145</name>
</gene>
<organism evidence="5 6">
    <name type="scientific">Fusarium duplospermum</name>
    <dbReference type="NCBI Taxonomy" id="1325734"/>
    <lineage>
        <taxon>Eukaryota</taxon>
        <taxon>Fungi</taxon>
        <taxon>Dikarya</taxon>
        <taxon>Ascomycota</taxon>
        <taxon>Pezizomycotina</taxon>
        <taxon>Sordariomycetes</taxon>
        <taxon>Hypocreomycetidae</taxon>
        <taxon>Hypocreales</taxon>
        <taxon>Nectriaceae</taxon>
        <taxon>Fusarium</taxon>
        <taxon>Fusarium solani species complex</taxon>
    </lineage>
</organism>
<dbReference type="InterPro" id="IPR029058">
    <property type="entry name" value="AB_hydrolase_fold"/>
</dbReference>
<protein>
    <recommendedName>
        <fullName evidence="3">Carboxylic ester hydrolase</fullName>
        <ecNumber evidence="3">3.1.1.-</ecNumber>
    </recommendedName>
</protein>
<dbReference type="PANTHER" id="PTHR11559">
    <property type="entry name" value="CARBOXYLESTERASE"/>
    <property type="match status" value="1"/>
</dbReference>
<evidence type="ECO:0000256" key="2">
    <source>
        <dbReference type="ARBA" id="ARBA00022801"/>
    </source>
</evidence>
<dbReference type="Gene3D" id="3.40.50.1820">
    <property type="entry name" value="alpha/beta hydrolase"/>
    <property type="match status" value="1"/>
</dbReference>
<dbReference type="PROSITE" id="PS00122">
    <property type="entry name" value="CARBOXYLESTERASE_B_1"/>
    <property type="match status" value="1"/>
</dbReference>
<dbReference type="InterPro" id="IPR050309">
    <property type="entry name" value="Type-B_Carboxylest/Lipase"/>
</dbReference>
<dbReference type="Pfam" id="PF00135">
    <property type="entry name" value="COesterase"/>
    <property type="match status" value="1"/>
</dbReference>
<sequence>MAPEAASFLQHPVIGRIGVRDGDGVVQCLGLKYASLENRLADAQIMEYPSEGYLTATRHGPPVVMPHGAVDMEMQLIQQAIPKFDVPPMSDLDGLNLNITLPKDCNKASRLPVLVFVHGGSFTFGSSSYPHYDQSRIVKLSMEMGKPIIAVNFNYRLGIPGFLSSKELSDAGFKPNRGLRDQRVALRWIKKYIPGFGGDPDQITLVGQSAGAGNTTLFDVYPILVSDLKFTASVDFHMQSEEALFSQAILFGGSSALLKPREPEEAESVYNSAIRALALDEQSPESRIGSLLSIPVEVMLAKASNEMIAVGPTIDHDLIPAAATLDANDMIESPISSNRWCKSLFSIDSQFDGSIFNILSLHSRQQGITTSFQTHLIKTLGQTAASKVLDHYNIRDNTPDEESLLSITQAITDVGYYALSVKFAESFPGDCVLGHLNEPNPWDGVHTGWANHILDIAYLWGNYDEKYGQENRHVARSLAEDVLSFVNGGDNLPAFGAEEKKVVVYGPGIDGVSRQILRWNDGATARDGTIFELAKEVGGLGKLLEALLSFC</sequence>
<name>A0A428PXI0_9HYPO</name>
<reference evidence="5 6" key="1">
    <citation type="submission" date="2017-06" db="EMBL/GenBank/DDBJ databases">
        <title>Comparative genomic analysis of Ambrosia Fusariam Clade fungi.</title>
        <authorList>
            <person name="Stajich J.E."/>
            <person name="Carrillo J."/>
            <person name="Kijimoto T."/>
            <person name="Eskalen A."/>
            <person name="O'Donnell K."/>
            <person name="Kasson M."/>
        </authorList>
    </citation>
    <scope>NUCLEOTIDE SEQUENCE [LARGE SCALE GENOMIC DNA]</scope>
    <source>
        <strain evidence="5 6">NRRL62584</strain>
    </source>
</reference>
<dbReference type="GO" id="GO:0016787">
    <property type="term" value="F:hydrolase activity"/>
    <property type="evidence" value="ECO:0007669"/>
    <property type="project" value="UniProtKB-KW"/>
</dbReference>
<dbReference type="InterPro" id="IPR019826">
    <property type="entry name" value="Carboxylesterase_B_AS"/>
</dbReference>
<dbReference type="SUPFAM" id="SSF53474">
    <property type="entry name" value="alpha/beta-Hydrolases"/>
    <property type="match status" value="1"/>
</dbReference>
<evidence type="ECO:0000313" key="6">
    <source>
        <dbReference type="Proteomes" id="UP000288168"/>
    </source>
</evidence>
<keyword evidence="6" id="KW-1185">Reference proteome</keyword>
<dbReference type="EMBL" id="NKCI01000079">
    <property type="protein sequence ID" value="RSL57797.1"/>
    <property type="molecule type" value="Genomic_DNA"/>
</dbReference>
<evidence type="ECO:0000256" key="1">
    <source>
        <dbReference type="ARBA" id="ARBA00005964"/>
    </source>
</evidence>
<dbReference type="EC" id="3.1.1.-" evidence="3"/>
<dbReference type="OrthoDB" id="3200163at2759"/>
<comment type="similarity">
    <text evidence="1 3">Belongs to the type-B carboxylesterase/lipase family.</text>
</comment>
<proteinExistence type="inferred from homology"/>
<dbReference type="InterPro" id="IPR002018">
    <property type="entry name" value="CarbesteraseB"/>
</dbReference>
<feature type="domain" description="Carboxylesterase type B" evidence="4">
    <location>
        <begin position="20"/>
        <end position="492"/>
    </location>
</feature>
<accession>A0A428PXI0</accession>